<keyword evidence="1" id="KW-1185">Reference proteome</keyword>
<organism evidence="1 2">
    <name type="scientific">Heterorhabditis bacteriophora</name>
    <name type="common">Entomopathogenic nematode worm</name>
    <dbReference type="NCBI Taxonomy" id="37862"/>
    <lineage>
        <taxon>Eukaryota</taxon>
        <taxon>Metazoa</taxon>
        <taxon>Ecdysozoa</taxon>
        <taxon>Nematoda</taxon>
        <taxon>Chromadorea</taxon>
        <taxon>Rhabditida</taxon>
        <taxon>Rhabditina</taxon>
        <taxon>Rhabditomorpha</taxon>
        <taxon>Strongyloidea</taxon>
        <taxon>Heterorhabditidae</taxon>
        <taxon>Heterorhabditis</taxon>
    </lineage>
</organism>
<accession>A0A1I7X3C2</accession>
<evidence type="ECO:0000313" key="1">
    <source>
        <dbReference type="Proteomes" id="UP000095283"/>
    </source>
</evidence>
<dbReference type="Proteomes" id="UP000095283">
    <property type="component" value="Unplaced"/>
</dbReference>
<protein>
    <submittedName>
        <fullName evidence="2">BPI2 domain-containing protein</fullName>
    </submittedName>
</protein>
<proteinExistence type="predicted"/>
<evidence type="ECO:0000313" key="2">
    <source>
        <dbReference type="WBParaSite" id="Hba_11973"/>
    </source>
</evidence>
<dbReference type="WBParaSite" id="Hba_11973">
    <property type="protein sequence ID" value="Hba_11973"/>
    <property type="gene ID" value="Hba_11973"/>
</dbReference>
<dbReference type="AlphaFoldDB" id="A0A1I7X3C2"/>
<reference evidence="2" key="1">
    <citation type="submission" date="2016-11" db="UniProtKB">
        <authorList>
            <consortium name="WormBaseParasite"/>
        </authorList>
    </citation>
    <scope>IDENTIFICATION</scope>
</reference>
<sequence length="170" mass="19232">MKEDLEGILCDSLVGILDRSIRTAISNLHLVIPIRNDSSISYVLSRQPFVLPNYSIRTYHLGVTSTKHLTSQYEAETIESNHDVIYHIHEGLFTEVVQSLCENRLLDGVFSVDKEKLNLTCLRANITLRNMSSSKTANLMIDYKQSFLENSSNGTTITKNYALEALHRLS</sequence>
<name>A0A1I7X3C2_HETBA</name>